<feature type="domain" description="ABC transporter" evidence="6">
    <location>
        <begin position="3"/>
        <end position="224"/>
    </location>
</feature>
<protein>
    <submittedName>
        <fullName evidence="7">ABC transporter ATP-binding protein</fullName>
    </submittedName>
</protein>
<reference evidence="7" key="1">
    <citation type="submission" date="2020-09" db="EMBL/GenBank/DDBJ databases">
        <title>Pelobacter alkaliphilus sp. nov., a novel anaerobic arsenate-reducing bacterium from terrestrial mud volcano.</title>
        <authorList>
            <person name="Khomyakova M.A."/>
            <person name="Merkel A.Y."/>
            <person name="Slobodkin A.I."/>
        </authorList>
    </citation>
    <scope>NUCLEOTIDE SEQUENCE</scope>
    <source>
        <strain evidence="7">M08fum</strain>
    </source>
</reference>
<evidence type="ECO:0000256" key="2">
    <source>
        <dbReference type="ARBA" id="ARBA00022448"/>
    </source>
</evidence>
<dbReference type="SUPFAM" id="SSF52540">
    <property type="entry name" value="P-loop containing nucleoside triphosphate hydrolases"/>
    <property type="match status" value="1"/>
</dbReference>
<dbReference type="PROSITE" id="PS50893">
    <property type="entry name" value="ABC_TRANSPORTER_2"/>
    <property type="match status" value="1"/>
</dbReference>
<evidence type="ECO:0000256" key="5">
    <source>
        <dbReference type="ARBA" id="ARBA00022840"/>
    </source>
</evidence>
<proteinExistence type="inferred from homology"/>
<dbReference type="EMBL" id="JACWUN010000004">
    <property type="protein sequence ID" value="MBD1400074.1"/>
    <property type="molecule type" value="Genomic_DNA"/>
</dbReference>
<dbReference type="SMART" id="SM00382">
    <property type="entry name" value="AAA"/>
    <property type="match status" value="1"/>
</dbReference>
<comment type="similarity">
    <text evidence="1">Belongs to the ABC transporter superfamily.</text>
</comment>
<dbReference type="GO" id="GO:0016887">
    <property type="term" value="F:ATP hydrolysis activity"/>
    <property type="evidence" value="ECO:0007669"/>
    <property type="project" value="InterPro"/>
</dbReference>
<name>A0A8J6R5A8_9BACT</name>
<dbReference type="Proteomes" id="UP000632828">
    <property type="component" value="Unassembled WGS sequence"/>
</dbReference>
<keyword evidence="5 7" id="KW-0067">ATP-binding</keyword>
<gene>
    <name evidence="7" type="ORF">ICT70_05245</name>
</gene>
<keyword evidence="8" id="KW-1185">Reference proteome</keyword>
<evidence type="ECO:0000313" key="8">
    <source>
        <dbReference type="Proteomes" id="UP000632828"/>
    </source>
</evidence>
<dbReference type="Gene3D" id="3.40.50.300">
    <property type="entry name" value="P-loop containing nucleotide triphosphate hydrolases"/>
    <property type="match status" value="1"/>
</dbReference>
<dbReference type="InterPro" id="IPR003439">
    <property type="entry name" value="ABC_transporter-like_ATP-bd"/>
</dbReference>
<dbReference type="RefSeq" id="WP_191154341.1">
    <property type="nucleotide sequence ID" value="NZ_JACWUN010000004.1"/>
</dbReference>
<keyword evidence="2" id="KW-0813">Transport</keyword>
<dbReference type="PANTHER" id="PTHR42711:SF5">
    <property type="entry name" value="ABC TRANSPORTER ATP-BINDING PROTEIN NATA"/>
    <property type="match status" value="1"/>
</dbReference>
<evidence type="ECO:0000313" key="7">
    <source>
        <dbReference type="EMBL" id="MBD1400074.1"/>
    </source>
</evidence>
<evidence type="ECO:0000256" key="3">
    <source>
        <dbReference type="ARBA" id="ARBA00022458"/>
    </source>
</evidence>
<comment type="caution">
    <text evidence="7">The sequence shown here is derived from an EMBL/GenBank/DDBJ whole genome shotgun (WGS) entry which is preliminary data.</text>
</comment>
<evidence type="ECO:0000256" key="4">
    <source>
        <dbReference type="ARBA" id="ARBA00022741"/>
    </source>
</evidence>
<dbReference type="InterPro" id="IPR050763">
    <property type="entry name" value="ABC_transporter_ATP-binding"/>
</dbReference>
<dbReference type="PANTHER" id="PTHR42711">
    <property type="entry name" value="ABC TRANSPORTER ATP-BINDING PROTEIN"/>
    <property type="match status" value="1"/>
</dbReference>
<dbReference type="CDD" id="cd03230">
    <property type="entry name" value="ABC_DR_subfamily_A"/>
    <property type="match status" value="1"/>
</dbReference>
<dbReference type="InterPro" id="IPR027417">
    <property type="entry name" value="P-loop_NTPase"/>
</dbReference>
<evidence type="ECO:0000256" key="1">
    <source>
        <dbReference type="ARBA" id="ARBA00005417"/>
    </source>
</evidence>
<accession>A0A8J6R5A8</accession>
<evidence type="ECO:0000259" key="6">
    <source>
        <dbReference type="PROSITE" id="PS50893"/>
    </source>
</evidence>
<dbReference type="GO" id="GO:0005524">
    <property type="term" value="F:ATP binding"/>
    <property type="evidence" value="ECO:0007669"/>
    <property type="project" value="UniProtKB-KW"/>
</dbReference>
<sequence length="227" mass="25912">MQIEVEELTKLYDLKRGLQPTSFSVKKGELIAVVGHNGAGKSTLMKMLAGWILPDNGQATIDGIVLRNRMAVVEKVGFVPEIPNLFDFFTVEYNLKLFAYLFRTPFSRVDEVLREFNLLSFRNNKIQTLSKGLKQRVNIGRTLLANPSVLLFDEPTSGLDFEMTKELYRLLKNIHDDGKTIFFTSHRPEEIKTLATRIMVLHDGSLIFDGSPKDYFQSEVYVNLYAL</sequence>
<keyword evidence="4" id="KW-0547">Nucleotide-binding</keyword>
<keyword evidence="3" id="KW-0536">Nodulation</keyword>
<organism evidence="7 8">
    <name type="scientific">Pelovirga terrestris</name>
    <dbReference type="NCBI Taxonomy" id="2771352"/>
    <lineage>
        <taxon>Bacteria</taxon>
        <taxon>Pseudomonadati</taxon>
        <taxon>Thermodesulfobacteriota</taxon>
        <taxon>Desulfuromonadia</taxon>
        <taxon>Geobacterales</taxon>
        <taxon>Geobacteraceae</taxon>
        <taxon>Pelovirga</taxon>
    </lineage>
</organism>
<dbReference type="AlphaFoldDB" id="A0A8J6R5A8"/>
<dbReference type="Pfam" id="PF00005">
    <property type="entry name" value="ABC_tran"/>
    <property type="match status" value="1"/>
</dbReference>
<dbReference type="InterPro" id="IPR003593">
    <property type="entry name" value="AAA+_ATPase"/>
</dbReference>